<feature type="compositionally biased region" description="Low complexity" evidence="1">
    <location>
        <begin position="1"/>
        <end position="16"/>
    </location>
</feature>
<accession>A0A8I0HPW7</accession>
<proteinExistence type="predicted"/>
<dbReference type="InterPro" id="IPR043038">
    <property type="entry name" value="VbhA_sf"/>
</dbReference>
<dbReference type="Pfam" id="PF18495">
    <property type="entry name" value="VbhA"/>
    <property type="match status" value="1"/>
</dbReference>
<dbReference type="CDD" id="cd11586">
    <property type="entry name" value="VbhA_like"/>
    <property type="match status" value="1"/>
</dbReference>
<dbReference type="InterPro" id="IPR033788">
    <property type="entry name" value="VbhA-like"/>
</dbReference>
<dbReference type="AlphaFoldDB" id="A0A8I0HPW7"/>
<feature type="region of interest" description="Disordered" evidence="1">
    <location>
        <begin position="1"/>
        <end position="29"/>
    </location>
</feature>
<sequence>MATSTSTATTATQRAQRVSEAIHSGEMEGLTVTPAGRADADEYIAGHIDSDELVARARARYGLD</sequence>
<evidence type="ECO:0000256" key="1">
    <source>
        <dbReference type="SAM" id="MobiDB-lite"/>
    </source>
</evidence>
<evidence type="ECO:0000313" key="4">
    <source>
        <dbReference type="Proteomes" id="UP000650224"/>
    </source>
</evidence>
<name>A0A8I0HPW7_9CORY</name>
<dbReference type="RefSeq" id="WP_191734084.1">
    <property type="nucleotide sequence ID" value="NZ_JACSPR010000008.1"/>
</dbReference>
<dbReference type="EMBL" id="JACSPR010000008">
    <property type="protein sequence ID" value="MBD8030834.1"/>
    <property type="molecule type" value="Genomic_DNA"/>
</dbReference>
<keyword evidence="4" id="KW-1185">Reference proteome</keyword>
<gene>
    <name evidence="3" type="ORF">H9627_10970</name>
</gene>
<dbReference type="Proteomes" id="UP000650224">
    <property type="component" value="Unassembled WGS sequence"/>
</dbReference>
<organism evidence="3 4">
    <name type="scientific">Corynebacterium gallinarum</name>
    <dbReference type="NCBI Taxonomy" id="2762214"/>
    <lineage>
        <taxon>Bacteria</taxon>
        <taxon>Bacillati</taxon>
        <taxon>Actinomycetota</taxon>
        <taxon>Actinomycetes</taxon>
        <taxon>Mycobacteriales</taxon>
        <taxon>Corynebacteriaceae</taxon>
        <taxon>Corynebacterium</taxon>
    </lineage>
</organism>
<reference evidence="3 4" key="1">
    <citation type="submission" date="2020-08" db="EMBL/GenBank/DDBJ databases">
        <title>A Genomic Blueprint of the Chicken Gut Microbiome.</title>
        <authorList>
            <person name="Gilroy R."/>
            <person name="Ravi A."/>
            <person name="Getino M."/>
            <person name="Pursley I."/>
            <person name="Horton D.L."/>
            <person name="Alikhan N.-F."/>
            <person name="Baker D."/>
            <person name="Gharbi K."/>
            <person name="Hall N."/>
            <person name="Watson M."/>
            <person name="Adriaenssens E.M."/>
            <person name="Foster-Nyarko E."/>
            <person name="Jarju S."/>
            <person name="Secka A."/>
            <person name="Antonio M."/>
            <person name="Oren A."/>
            <person name="Chaudhuri R."/>
            <person name="La Ragione R.M."/>
            <person name="Hildebrand F."/>
            <person name="Pallen M.J."/>
        </authorList>
    </citation>
    <scope>NUCLEOTIDE SEQUENCE [LARGE SCALE GENOMIC DNA]</scope>
    <source>
        <strain evidence="3 4">Sa1YVA5</strain>
    </source>
</reference>
<evidence type="ECO:0000259" key="2">
    <source>
        <dbReference type="Pfam" id="PF18495"/>
    </source>
</evidence>
<feature type="domain" description="Antitoxin VbhA" evidence="2">
    <location>
        <begin position="14"/>
        <end position="60"/>
    </location>
</feature>
<evidence type="ECO:0000313" key="3">
    <source>
        <dbReference type="EMBL" id="MBD8030834.1"/>
    </source>
</evidence>
<protein>
    <submittedName>
        <fullName evidence="3">Antitoxin VbhA family protein</fullName>
    </submittedName>
</protein>
<dbReference type="InterPro" id="IPR041535">
    <property type="entry name" value="VbhA"/>
</dbReference>
<dbReference type="Gene3D" id="1.10.8.1050">
    <property type="entry name" value="Antitoxin VbhA-like"/>
    <property type="match status" value="1"/>
</dbReference>
<comment type="caution">
    <text evidence="3">The sequence shown here is derived from an EMBL/GenBank/DDBJ whole genome shotgun (WGS) entry which is preliminary data.</text>
</comment>